<sequence>MANIDTKGMEVANLSQEQLNRLISAEKELNNAGAGQEIYLLAVSRHPEH</sequence>
<dbReference type="RefSeq" id="WP_166511361.1">
    <property type="nucleotide sequence ID" value="NZ_VNHM01000006.1"/>
</dbReference>
<name>A0A5S4ZTD1_9FIRM</name>
<reference evidence="1 2" key="1">
    <citation type="submission" date="2019-07" db="EMBL/GenBank/DDBJ databases">
        <title>Genomic Encyclopedia of Type Strains, Phase I: the one thousand microbial genomes (KMG-I) project.</title>
        <authorList>
            <person name="Kyrpides N."/>
        </authorList>
    </citation>
    <scope>NUCLEOTIDE SEQUENCE [LARGE SCALE GENOMIC DNA]</scope>
    <source>
        <strain evidence="1 2">DSM 6562</strain>
    </source>
</reference>
<dbReference type="AlphaFoldDB" id="A0A5S4ZTD1"/>
<dbReference type="EMBL" id="VNHM01000006">
    <property type="protein sequence ID" value="TYO95944.1"/>
    <property type="molecule type" value="Genomic_DNA"/>
</dbReference>
<protein>
    <submittedName>
        <fullName evidence="1">Uncharacterized protein</fullName>
    </submittedName>
</protein>
<dbReference type="Proteomes" id="UP000323166">
    <property type="component" value="Unassembled WGS sequence"/>
</dbReference>
<evidence type="ECO:0000313" key="1">
    <source>
        <dbReference type="EMBL" id="TYO95944.1"/>
    </source>
</evidence>
<gene>
    <name evidence="1" type="ORF">LX24_01334</name>
</gene>
<evidence type="ECO:0000313" key="2">
    <source>
        <dbReference type="Proteomes" id="UP000323166"/>
    </source>
</evidence>
<accession>A0A5S4ZTD1</accession>
<comment type="caution">
    <text evidence="1">The sequence shown here is derived from an EMBL/GenBank/DDBJ whole genome shotgun (WGS) entry which is preliminary data.</text>
</comment>
<proteinExistence type="predicted"/>
<organism evidence="1 2">
    <name type="scientific">Desulfallas thermosapovorans DSM 6562</name>
    <dbReference type="NCBI Taxonomy" id="1121431"/>
    <lineage>
        <taxon>Bacteria</taxon>
        <taxon>Bacillati</taxon>
        <taxon>Bacillota</taxon>
        <taxon>Clostridia</taxon>
        <taxon>Eubacteriales</taxon>
        <taxon>Desulfallaceae</taxon>
        <taxon>Desulfallas</taxon>
    </lineage>
</organism>
<keyword evidence="2" id="KW-1185">Reference proteome</keyword>